<dbReference type="RefSeq" id="WP_072792588.1">
    <property type="nucleotide sequence ID" value="NZ_FQUL01000055.1"/>
</dbReference>
<dbReference type="SUPFAM" id="SSF82866">
    <property type="entry name" value="Multidrug efflux transporter AcrB transmembrane domain"/>
    <property type="match status" value="2"/>
</dbReference>
<feature type="transmembrane region" description="Helical" evidence="2">
    <location>
        <begin position="461"/>
        <end position="488"/>
    </location>
</feature>
<dbReference type="Proteomes" id="UP000184295">
    <property type="component" value="Unassembled WGS sequence"/>
</dbReference>
<dbReference type="Gene3D" id="3.30.70.1440">
    <property type="entry name" value="Multidrug efflux transporter AcrB pore domain"/>
    <property type="match status" value="1"/>
</dbReference>
<dbReference type="PANTHER" id="PTHR32063">
    <property type="match status" value="1"/>
</dbReference>
<keyword evidence="4" id="KW-1185">Reference proteome</keyword>
<dbReference type="GO" id="GO:0042910">
    <property type="term" value="F:xenobiotic transmembrane transporter activity"/>
    <property type="evidence" value="ECO:0007669"/>
    <property type="project" value="TreeGrafter"/>
</dbReference>
<evidence type="ECO:0000313" key="4">
    <source>
        <dbReference type="Proteomes" id="UP000184295"/>
    </source>
</evidence>
<dbReference type="EMBL" id="FQUL01000055">
    <property type="protein sequence ID" value="SHF01007.1"/>
    <property type="molecule type" value="Genomic_DNA"/>
</dbReference>
<keyword evidence="2" id="KW-0472">Membrane</keyword>
<feature type="region of interest" description="Disordered" evidence="1">
    <location>
        <begin position="1071"/>
        <end position="1090"/>
    </location>
</feature>
<evidence type="ECO:0000256" key="2">
    <source>
        <dbReference type="SAM" id="Phobius"/>
    </source>
</evidence>
<protein>
    <submittedName>
        <fullName evidence="3">Hydrophobic/amphiphilic exporter-1, HAE1 family</fullName>
    </submittedName>
</protein>
<feature type="transmembrane region" description="Helical" evidence="2">
    <location>
        <begin position="1029"/>
        <end position="1052"/>
    </location>
</feature>
<dbReference type="Pfam" id="PF00873">
    <property type="entry name" value="ACR_tran"/>
    <property type="match status" value="1"/>
</dbReference>
<feature type="region of interest" description="Disordered" evidence="1">
    <location>
        <begin position="782"/>
        <end position="807"/>
    </location>
</feature>
<evidence type="ECO:0000256" key="1">
    <source>
        <dbReference type="SAM" id="MobiDB-lite"/>
    </source>
</evidence>
<dbReference type="SUPFAM" id="SSF82693">
    <property type="entry name" value="Multidrug efflux transporter AcrB pore domain, PN1, PN2, PC1 and PC2 subdomains"/>
    <property type="match status" value="3"/>
</dbReference>
<dbReference type="PANTHER" id="PTHR32063:SF0">
    <property type="entry name" value="SWARMING MOTILITY PROTEIN SWRC"/>
    <property type="match status" value="1"/>
</dbReference>
<feature type="transmembrane region" description="Helical" evidence="2">
    <location>
        <begin position="384"/>
        <end position="408"/>
    </location>
</feature>
<dbReference type="GO" id="GO:0005886">
    <property type="term" value="C:plasma membrane"/>
    <property type="evidence" value="ECO:0007669"/>
    <property type="project" value="TreeGrafter"/>
</dbReference>
<feature type="transmembrane region" description="Helical" evidence="2">
    <location>
        <begin position="893"/>
        <end position="912"/>
    </location>
</feature>
<dbReference type="STRING" id="1121881.SAMN02745225_02247"/>
<gene>
    <name evidence="3" type="ORF">SAMN02745225_02247</name>
</gene>
<evidence type="ECO:0000313" key="3">
    <source>
        <dbReference type="EMBL" id="SHF01007.1"/>
    </source>
</evidence>
<feature type="compositionally biased region" description="Low complexity" evidence="1">
    <location>
        <begin position="212"/>
        <end position="235"/>
    </location>
</feature>
<accession>A0A1M4Y5B2</accession>
<reference evidence="4" key="1">
    <citation type="submission" date="2016-11" db="EMBL/GenBank/DDBJ databases">
        <authorList>
            <person name="Varghese N."/>
            <person name="Submissions S."/>
        </authorList>
    </citation>
    <scope>NUCLEOTIDE SEQUENCE [LARGE SCALE GENOMIC DNA]</scope>
    <source>
        <strain evidence="4">DSM 19514</strain>
    </source>
</reference>
<dbReference type="PRINTS" id="PR00702">
    <property type="entry name" value="ACRIFLAVINRP"/>
</dbReference>
<dbReference type="Gene3D" id="3.30.70.1430">
    <property type="entry name" value="Multidrug efflux transporter AcrB pore domain"/>
    <property type="match status" value="2"/>
</dbReference>
<feature type="transmembrane region" description="Helical" evidence="2">
    <location>
        <begin position="336"/>
        <end position="351"/>
    </location>
</feature>
<dbReference type="SUPFAM" id="SSF82714">
    <property type="entry name" value="Multidrug efflux transporter AcrB TolC docking domain, DN and DC subdomains"/>
    <property type="match status" value="2"/>
</dbReference>
<feature type="transmembrane region" description="Helical" evidence="2">
    <location>
        <begin position="12"/>
        <end position="29"/>
    </location>
</feature>
<name>A0A1M4Y5B2_9ACTN</name>
<feature type="transmembrane region" description="Helical" evidence="2">
    <location>
        <begin position="358"/>
        <end position="378"/>
    </location>
</feature>
<dbReference type="InterPro" id="IPR001036">
    <property type="entry name" value="Acrflvin-R"/>
</dbReference>
<feature type="transmembrane region" description="Helical" evidence="2">
    <location>
        <begin position="949"/>
        <end position="970"/>
    </location>
</feature>
<dbReference type="Gene3D" id="1.20.1640.10">
    <property type="entry name" value="Multidrug efflux transporter AcrB transmembrane domain"/>
    <property type="match status" value="2"/>
</dbReference>
<dbReference type="InterPro" id="IPR027463">
    <property type="entry name" value="AcrB_DN_DC_subdom"/>
</dbReference>
<feature type="transmembrane region" description="Helical" evidence="2">
    <location>
        <begin position="919"/>
        <end position="943"/>
    </location>
</feature>
<feature type="region of interest" description="Disordered" evidence="1">
    <location>
        <begin position="212"/>
        <end position="242"/>
    </location>
</feature>
<organism evidence="3 4">
    <name type="scientific">Ferrithrix thermotolerans DSM 19514</name>
    <dbReference type="NCBI Taxonomy" id="1121881"/>
    <lineage>
        <taxon>Bacteria</taxon>
        <taxon>Bacillati</taxon>
        <taxon>Actinomycetota</taxon>
        <taxon>Acidimicrobiia</taxon>
        <taxon>Acidimicrobiales</taxon>
        <taxon>Acidimicrobiaceae</taxon>
        <taxon>Ferrithrix</taxon>
    </lineage>
</organism>
<feature type="transmembrane region" description="Helical" evidence="2">
    <location>
        <begin position="998"/>
        <end position="1017"/>
    </location>
</feature>
<keyword evidence="2" id="KW-1133">Transmembrane helix</keyword>
<dbReference type="Gene3D" id="3.30.70.1320">
    <property type="entry name" value="Multidrug efflux transporter AcrB pore domain like"/>
    <property type="match status" value="1"/>
</dbReference>
<dbReference type="AlphaFoldDB" id="A0A1M4Y5B2"/>
<dbReference type="OrthoDB" id="3306666at2"/>
<feature type="transmembrane region" description="Helical" evidence="2">
    <location>
        <begin position="429"/>
        <end position="449"/>
    </location>
</feature>
<keyword evidence="2" id="KW-0812">Transmembrane</keyword>
<proteinExistence type="predicted"/>
<feature type="transmembrane region" description="Helical" evidence="2">
    <location>
        <begin position="530"/>
        <end position="548"/>
    </location>
</feature>
<sequence>MNLTRTIIRRPIATTMIFGIIGVMGAVAATKLPINELPNVTFPAITISVADPGANSTTVDQQVTKPLEQALQGVSGVTKMVSTSSEGNASINLSFVGGTDVNAAANEVAQVVARAQKQLPAGISPPAISEVNPLATPLMTVNFSGNIPPAQLYDAVVTLVEPRLDQVTGVGQITLAGGLEPEANVVVDPAVLAARGLSLKDVTSAIAAENVNSANGSTSSGQSSNSVSTTNQAQSPSQLGNLVVGSPGGLPVTLGEVASIQQGFAPQTTTNELNGQPTTALTILPQTSANAVATNSALETALAQIQPHLPPGMHYTVTADSTTFTLASLSATGEDLALAILLASLVILFFLQSARQTLIVATAIPTALLATALMMFFFHFSLDLISLLALSLLIGILVDDAIVVIENITRHLHMGKDPATAAYDGRMEIGAAAVALTLTDVIVFLPIAFVTGNTGAIFREFGITIVVASLFSLLVSFTLTPMLAAHWLKPGRLEPRQRVTRAMKHTLERGMALMQAGYERVLRRSLRHRPVVLLVAIGALVMTIAYLPSGLLGTAYVPQADTGIVVGNAQMPPGTTLAATNAALEKLAGKVLHLPGVTDVVVQAGQGGGGGGGVTTNTGTITIDLVAASKRPESIYTVETDVSKMAHSIPGLRVGTSVPTPLVSPGSSAIAVILRGPDLATLDQLSTKVVSAMRGLHGLAQVQSTATQAAPAWNIVVNQSAAQSFGLTAQEVAAEVSTAVNGTTVTTLQTSSGVAEPIQVTVPGNTSLGLTQLENLPIAQAPPSAGGSAVSASSGLPSGSSVTSTATGTAALPGGSVPAPVTLGQVATIVHAATPLAINEYDELPQVTVHAGIAPGVALGTVTAEVQAAVHKVGLPPGYDFLMGGQSKQQSDAFAPLLLALYLAPFLIYMLLAGLYESLLLPFAVLFAVPLALFGGLGALVVFHQTLNLFSLLGTIMLVGLVSKNAILLVDYTETLRKRSVERHQAIIDGARTRMRPVLMTTVTLVIAMLPVAFLAAPGSEYRSPMALVLIGGMSTSTLLTLIVVPTLYIYLDNVRQSWFRFRGKSLGYPETATDEDERTAELPPVSVPG</sequence>
<dbReference type="Gene3D" id="3.30.2090.10">
    <property type="entry name" value="Multidrug efflux transporter AcrB TolC docking domain, DN and DC subdomains"/>
    <property type="match status" value="2"/>
</dbReference>